<accession>A0A494VMQ2</accession>
<evidence type="ECO:0000313" key="1">
    <source>
        <dbReference type="EMBL" id="AYL94240.1"/>
    </source>
</evidence>
<dbReference type="EMBL" id="CP032869">
    <property type="protein sequence ID" value="AYL94240.1"/>
    <property type="molecule type" value="Genomic_DNA"/>
</dbReference>
<gene>
    <name evidence="1" type="ORF">HYN43_002550</name>
</gene>
<organism evidence="1 2">
    <name type="scientific">Mucilaginibacter celer</name>
    <dbReference type="NCBI Taxonomy" id="2305508"/>
    <lineage>
        <taxon>Bacteria</taxon>
        <taxon>Pseudomonadati</taxon>
        <taxon>Bacteroidota</taxon>
        <taxon>Sphingobacteriia</taxon>
        <taxon>Sphingobacteriales</taxon>
        <taxon>Sphingobacteriaceae</taxon>
        <taxon>Mucilaginibacter</taxon>
    </lineage>
</organism>
<dbReference type="AlphaFoldDB" id="A0A494VMQ2"/>
<protein>
    <submittedName>
        <fullName evidence="1">Uncharacterized protein</fullName>
    </submittedName>
</protein>
<sequence length="87" mass="10359">MKDTDDLKMQFTNIICNGGLTGLYLYRKRIFKLERVCSDPYKNSERYLQQVKVQPDLPGPGFLRFHHVLIFLFLFLEQGLRLTVYEE</sequence>
<keyword evidence="2" id="KW-1185">Reference proteome</keyword>
<name>A0A494VMQ2_9SPHI</name>
<reference evidence="1 2" key="1">
    <citation type="submission" date="2018-10" db="EMBL/GenBank/DDBJ databases">
        <title>Genome sequencing of Mucilaginibacter sp. HYN0043.</title>
        <authorList>
            <person name="Kim M."/>
            <person name="Yi H."/>
        </authorList>
    </citation>
    <scope>NUCLEOTIDE SEQUENCE [LARGE SCALE GENOMIC DNA]</scope>
    <source>
        <strain evidence="1 2">HYN0043</strain>
    </source>
</reference>
<dbReference type="Proteomes" id="UP000270046">
    <property type="component" value="Chromosome"/>
</dbReference>
<evidence type="ECO:0000313" key="2">
    <source>
        <dbReference type="Proteomes" id="UP000270046"/>
    </source>
</evidence>
<dbReference type="KEGG" id="muh:HYN43_002550"/>
<proteinExistence type="predicted"/>